<keyword evidence="3" id="KW-0812">Transmembrane</keyword>
<dbReference type="Gene3D" id="3.40.50.300">
    <property type="entry name" value="P-loop containing nucleotide triphosphate hydrolases"/>
    <property type="match status" value="2"/>
</dbReference>
<keyword evidence="6" id="KW-0547">Nucleotide-binding</keyword>
<evidence type="ECO:0008006" key="19">
    <source>
        <dbReference type="Google" id="ProtNLM"/>
    </source>
</evidence>
<dbReference type="GO" id="GO:0007264">
    <property type="term" value="P:small GTPase-mediated signal transduction"/>
    <property type="evidence" value="ECO:0007669"/>
    <property type="project" value="InterPro"/>
</dbReference>
<dbReference type="Gene3D" id="1.10.238.10">
    <property type="entry name" value="EF-hand"/>
    <property type="match status" value="2"/>
</dbReference>
<evidence type="ECO:0000256" key="8">
    <source>
        <dbReference type="ARBA" id="ARBA00022801"/>
    </source>
</evidence>
<dbReference type="GO" id="GO:0003924">
    <property type="term" value="F:GTPase activity"/>
    <property type="evidence" value="ECO:0000318"/>
    <property type="project" value="GO_Central"/>
</dbReference>
<keyword evidence="7" id="KW-1000">Mitochondrion outer membrane</keyword>
<evidence type="ECO:0000256" key="6">
    <source>
        <dbReference type="ARBA" id="ARBA00022741"/>
    </source>
</evidence>
<dbReference type="InterPro" id="IPR025662">
    <property type="entry name" value="Sigma_54_int_dom_ATP-bd_1"/>
</dbReference>
<dbReference type="SMART" id="SM00175">
    <property type="entry name" value="RAB"/>
    <property type="match status" value="1"/>
</dbReference>
<keyword evidence="13" id="KW-0472">Membrane</keyword>
<dbReference type="AlphaFoldDB" id="T1FXI2"/>
<dbReference type="InterPro" id="IPR018247">
    <property type="entry name" value="EF_Hand_1_Ca_BS"/>
</dbReference>
<comment type="similarity">
    <text evidence="2">Belongs to the mitochondrial Rho GTPase family.</text>
</comment>
<dbReference type="GO" id="GO:0005741">
    <property type="term" value="C:mitochondrial outer membrane"/>
    <property type="evidence" value="ECO:0000318"/>
    <property type="project" value="GO_Central"/>
</dbReference>
<dbReference type="SMART" id="SM00174">
    <property type="entry name" value="RHO"/>
    <property type="match status" value="1"/>
</dbReference>
<dbReference type="PROSITE" id="PS00018">
    <property type="entry name" value="EF_HAND_1"/>
    <property type="match status" value="2"/>
</dbReference>
<feature type="domain" description="EF-hand" evidence="14">
    <location>
        <begin position="304"/>
        <end position="339"/>
    </location>
</feature>
<evidence type="ECO:0000256" key="3">
    <source>
        <dbReference type="ARBA" id="ARBA00022692"/>
    </source>
</evidence>
<dbReference type="STRING" id="6412.T1FXI2"/>
<evidence type="ECO:0000256" key="5">
    <source>
        <dbReference type="ARBA" id="ARBA00022737"/>
    </source>
</evidence>
<name>T1FXI2_HELRO</name>
<dbReference type="PROSITE" id="PS50222">
    <property type="entry name" value="EF_HAND_2"/>
    <property type="match status" value="1"/>
</dbReference>
<sequence length="574" mass="65256">MRNDVRILLVGESGVGKTSVILSLISEEFPENVPAKAEEITIPADITPERVPTQIVDYSAQEQTNSELVEEIEKADVVCIVYSVENVDSIQKIPAFWIPLIHSLSKNVNKPIVLVGNKTDLLEISSMELIMPVMNMYAEIETCVECSAKTLKNISEVFYYAQKAVLHPTAPLYLLDEKQLSLKCKSALTRIFRICDQDNDGLLNDNEIYQFQRRCFNVPLQPQALEDVKSVVRRHIDDGVVREALTLKAGFLFLHTLFIQRGRHETTWTVLRKFGFDDNLNLPEELFKFGLRNHPGSTVELSYLGYQFLSDLFDKFDDDCDGCLSPTELTNLSNLCNHDMWSSDFSNIVCTNSHGWITQQGFLAFWTLTTYIDVTKTMEFLASTGYTYEHDNLASAIQITRDKRIDIEKKHSTRIVYKCVVLGSKGCGKSTFLQGLLNRNLHYVKTLDYRYLPDTTVNLVSVCGQEKYLVLNELDENNVQSNLTSDIICLLYDVSNPSSFEFCANCYLQYLSTSWLPVCVIGCKTENKVVIQDFVMQPKEFCTKYNLTGPILISCLEKINRDVYVQLTTLAAYP</sequence>
<dbReference type="InterPro" id="IPR020860">
    <property type="entry name" value="MIRO_dom"/>
</dbReference>
<dbReference type="InterPro" id="IPR011992">
    <property type="entry name" value="EF-hand-dom_pair"/>
</dbReference>
<evidence type="ECO:0000313" key="18">
    <source>
        <dbReference type="Proteomes" id="UP000015101"/>
    </source>
</evidence>
<dbReference type="PROSITE" id="PS51419">
    <property type="entry name" value="RAB"/>
    <property type="match status" value="1"/>
</dbReference>
<evidence type="ECO:0000256" key="12">
    <source>
        <dbReference type="ARBA" id="ARBA00023134"/>
    </source>
</evidence>
<evidence type="ECO:0000313" key="16">
    <source>
        <dbReference type="EMBL" id="ESO12001.1"/>
    </source>
</evidence>
<reference evidence="18" key="1">
    <citation type="submission" date="2012-12" db="EMBL/GenBank/DDBJ databases">
        <authorList>
            <person name="Hellsten U."/>
            <person name="Grimwood J."/>
            <person name="Chapman J.A."/>
            <person name="Shapiro H."/>
            <person name="Aerts A."/>
            <person name="Otillar R.P."/>
            <person name="Terry A.Y."/>
            <person name="Boore J.L."/>
            <person name="Simakov O."/>
            <person name="Marletaz F."/>
            <person name="Cho S.-J."/>
            <person name="Edsinger-Gonzales E."/>
            <person name="Havlak P."/>
            <person name="Kuo D.-H."/>
            <person name="Larsson T."/>
            <person name="Lv J."/>
            <person name="Arendt D."/>
            <person name="Savage R."/>
            <person name="Osoegawa K."/>
            <person name="de Jong P."/>
            <person name="Lindberg D.R."/>
            <person name="Seaver E.C."/>
            <person name="Weisblat D.A."/>
            <person name="Putnam N.H."/>
            <person name="Grigoriev I.V."/>
            <person name="Rokhsar D.S."/>
        </authorList>
    </citation>
    <scope>NUCLEOTIDE SEQUENCE</scope>
</reference>
<reference evidence="17" key="3">
    <citation type="submission" date="2015-06" db="UniProtKB">
        <authorList>
            <consortium name="EnsemblMetazoa"/>
        </authorList>
    </citation>
    <scope>IDENTIFICATION</scope>
</reference>
<dbReference type="InterPro" id="IPR001806">
    <property type="entry name" value="Small_GTPase"/>
</dbReference>
<gene>
    <name evidence="17" type="primary">20213530</name>
    <name evidence="16" type="ORF">HELRODRAFT_63612</name>
</gene>
<feature type="domain" description="Miro" evidence="15">
    <location>
        <begin position="2"/>
        <end position="167"/>
    </location>
</feature>
<dbReference type="Pfam" id="PF08356">
    <property type="entry name" value="EF_assoc_2"/>
    <property type="match status" value="1"/>
</dbReference>
<dbReference type="PROSITE" id="PS00675">
    <property type="entry name" value="SIGMA54_INTERACT_1"/>
    <property type="match status" value="1"/>
</dbReference>
<dbReference type="Proteomes" id="UP000015101">
    <property type="component" value="Unassembled WGS sequence"/>
</dbReference>
<dbReference type="GeneID" id="20213530"/>
<dbReference type="PIRSF" id="PIRSF037488">
    <property type="entry name" value="Mt_Rho_GTPase"/>
    <property type="match status" value="1"/>
</dbReference>
<dbReference type="InterPro" id="IPR027417">
    <property type="entry name" value="P-loop_NTPase"/>
</dbReference>
<dbReference type="CTD" id="20213530"/>
<protein>
    <recommendedName>
        <fullName evidence="19">Mitochondrial Rho GTPase</fullName>
    </recommendedName>
</protein>
<dbReference type="InterPro" id="IPR002048">
    <property type="entry name" value="EF_hand_dom"/>
</dbReference>
<dbReference type="SUPFAM" id="SSF52540">
    <property type="entry name" value="P-loop containing nucleoside triphosphate hydrolases"/>
    <property type="match status" value="2"/>
</dbReference>
<dbReference type="InterPro" id="IPR021181">
    <property type="entry name" value="Miro"/>
</dbReference>
<dbReference type="OrthoDB" id="10020961at2759"/>
<dbReference type="eggNOG" id="KOG1707">
    <property type="taxonomic scope" value="Eukaryota"/>
</dbReference>
<evidence type="ECO:0000259" key="15">
    <source>
        <dbReference type="PROSITE" id="PS51423"/>
    </source>
</evidence>
<keyword evidence="10" id="KW-1133">Transmembrane helix</keyword>
<dbReference type="InParanoid" id="T1FXI2"/>
<dbReference type="HOGENOM" id="CLU_014255_3_1_1"/>
<dbReference type="PANTHER" id="PTHR24072">
    <property type="entry name" value="RHO FAMILY GTPASE"/>
    <property type="match status" value="1"/>
</dbReference>
<keyword evidence="5" id="KW-0677">Repeat</keyword>
<dbReference type="EnsemblMetazoa" id="HelroT63612">
    <property type="protein sequence ID" value="HelroP63612"/>
    <property type="gene ID" value="HelroG63612"/>
</dbReference>
<evidence type="ECO:0000256" key="9">
    <source>
        <dbReference type="ARBA" id="ARBA00022837"/>
    </source>
</evidence>
<dbReference type="FunFam" id="3.40.50.300:FF:000170">
    <property type="entry name" value="Mitochondrial Rho GTPase"/>
    <property type="match status" value="1"/>
</dbReference>
<dbReference type="GO" id="GO:0005525">
    <property type="term" value="F:GTP binding"/>
    <property type="evidence" value="ECO:0000318"/>
    <property type="project" value="GO_Central"/>
</dbReference>
<reference evidence="16 18" key="2">
    <citation type="journal article" date="2013" name="Nature">
        <title>Insights into bilaterian evolution from three spiralian genomes.</title>
        <authorList>
            <person name="Simakov O."/>
            <person name="Marletaz F."/>
            <person name="Cho S.J."/>
            <person name="Edsinger-Gonzales E."/>
            <person name="Havlak P."/>
            <person name="Hellsten U."/>
            <person name="Kuo D.H."/>
            <person name="Larsson T."/>
            <person name="Lv J."/>
            <person name="Arendt D."/>
            <person name="Savage R."/>
            <person name="Osoegawa K."/>
            <person name="de Jong P."/>
            <person name="Grimwood J."/>
            <person name="Chapman J.A."/>
            <person name="Shapiro H."/>
            <person name="Aerts A."/>
            <person name="Otillar R.P."/>
            <person name="Terry A.Y."/>
            <person name="Boore J.L."/>
            <person name="Grigoriev I.V."/>
            <person name="Lindberg D.R."/>
            <person name="Seaver E.C."/>
            <person name="Weisblat D.A."/>
            <person name="Putnam N.H."/>
            <person name="Rokhsar D.S."/>
        </authorList>
    </citation>
    <scope>NUCLEOTIDE SEQUENCE</scope>
</reference>
<dbReference type="GO" id="GO:0005509">
    <property type="term" value="F:calcium ion binding"/>
    <property type="evidence" value="ECO:0007669"/>
    <property type="project" value="InterPro"/>
</dbReference>
<evidence type="ECO:0000259" key="14">
    <source>
        <dbReference type="PROSITE" id="PS50222"/>
    </source>
</evidence>
<dbReference type="KEGG" id="hro:HELRODRAFT_63612"/>
<evidence type="ECO:0000256" key="13">
    <source>
        <dbReference type="ARBA" id="ARBA00023136"/>
    </source>
</evidence>
<dbReference type="SMART" id="SM00173">
    <property type="entry name" value="RAS"/>
    <property type="match status" value="1"/>
</dbReference>
<dbReference type="CDD" id="cd01893">
    <property type="entry name" value="Miro1"/>
    <property type="match status" value="1"/>
</dbReference>
<dbReference type="PROSITE" id="PS51423">
    <property type="entry name" value="MIRO"/>
    <property type="match status" value="1"/>
</dbReference>
<dbReference type="Pfam" id="PF00071">
    <property type="entry name" value="Ras"/>
    <property type="match status" value="1"/>
</dbReference>
<proteinExistence type="inferred from homology"/>
<dbReference type="GO" id="GO:0007005">
    <property type="term" value="P:mitochondrion organization"/>
    <property type="evidence" value="ECO:0000318"/>
    <property type="project" value="GO_Central"/>
</dbReference>
<evidence type="ECO:0000256" key="4">
    <source>
        <dbReference type="ARBA" id="ARBA00022723"/>
    </source>
</evidence>
<evidence type="ECO:0000256" key="1">
    <source>
        <dbReference type="ARBA" id="ARBA00004200"/>
    </source>
</evidence>
<dbReference type="EMBL" id="KB095811">
    <property type="protein sequence ID" value="ESO12001.1"/>
    <property type="molecule type" value="Genomic_DNA"/>
</dbReference>
<evidence type="ECO:0000256" key="10">
    <source>
        <dbReference type="ARBA" id="ARBA00022989"/>
    </source>
</evidence>
<keyword evidence="4" id="KW-0479">Metal-binding</keyword>
<keyword evidence="12" id="KW-0342">GTP-binding</keyword>
<organism evidence="17 18">
    <name type="scientific">Helobdella robusta</name>
    <name type="common">Californian leech</name>
    <dbReference type="NCBI Taxonomy" id="6412"/>
    <lineage>
        <taxon>Eukaryota</taxon>
        <taxon>Metazoa</taxon>
        <taxon>Spiralia</taxon>
        <taxon>Lophotrochozoa</taxon>
        <taxon>Annelida</taxon>
        <taxon>Clitellata</taxon>
        <taxon>Hirudinea</taxon>
        <taxon>Rhynchobdellida</taxon>
        <taxon>Glossiphoniidae</taxon>
        <taxon>Helobdella</taxon>
    </lineage>
</organism>
<dbReference type="RefSeq" id="XP_009008721.1">
    <property type="nucleotide sequence ID" value="XM_009010473.1"/>
</dbReference>
<evidence type="ECO:0000256" key="2">
    <source>
        <dbReference type="ARBA" id="ARBA00007981"/>
    </source>
</evidence>
<dbReference type="FunCoup" id="T1FXI2">
    <property type="interactions" value="1292"/>
</dbReference>
<keyword evidence="18" id="KW-1185">Reference proteome</keyword>
<evidence type="ECO:0000256" key="11">
    <source>
        <dbReference type="ARBA" id="ARBA00023128"/>
    </source>
</evidence>
<evidence type="ECO:0000256" key="7">
    <source>
        <dbReference type="ARBA" id="ARBA00022787"/>
    </source>
</evidence>
<accession>T1FXI2</accession>
<keyword evidence="11" id="KW-0496">Mitochondrion</keyword>
<dbReference type="EMBL" id="AMQM01000025">
    <property type="status" value="NOT_ANNOTATED_CDS"/>
    <property type="molecule type" value="Genomic_DNA"/>
</dbReference>
<comment type="subcellular location">
    <subcellularLocation>
        <location evidence="1">Mitochondrion outer membrane</location>
        <topology evidence="1">Single-pass type IV membrane protein</topology>
    </subcellularLocation>
</comment>
<keyword evidence="9" id="KW-0106">Calcium</keyword>
<dbReference type="Pfam" id="PF08355">
    <property type="entry name" value="EF_assoc_1"/>
    <property type="match status" value="1"/>
</dbReference>
<dbReference type="InterPro" id="IPR013566">
    <property type="entry name" value="EF_hand_assoc_1"/>
</dbReference>
<evidence type="ECO:0000313" key="17">
    <source>
        <dbReference type="EnsemblMetazoa" id="HelroP63612"/>
    </source>
</evidence>
<dbReference type="InterPro" id="IPR003578">
    <property type="entry name" value="Small_GTPase_Rho"/>
</dbReference>
<dbReference type="GO" id="GO:0047497">
    <property type="term" value="P:mitochondrion transport along microtubule"/>
    <property type="evidence" value="ECO:0000318"/>
    <property type="project" value="GO_Central"/>
</dbReference>
<keyword evidence="8" id="KW-0378">Hydrolase</keyword>
<dbReference type="FunFam" id="3.40.50.300:FF:000553">
    <property type="entry name" value="Mitochondrial Rho GTPase"/>
    <property type="match status" value="1"/>
</dbReference>
<dbReference type="OMA" id="HETTWGI"/>
<dbReference type="FunFam" id="1.10.238.10:FF:000011">
    <property type="entry name" value="Mitochondrial Rho GTPase"/>
    <property type="match status" value="1"/>
</dbReference>
<dbReference type="InterPro" id="IPR013567">
    <property type="entry name" value="EF_hand_assoc_2"/>
</dbReference>
<dbReference type="PRINTS" id="PR00449">
    <property type="entry name" value="RASTRNSFRMNG"/>
</dbReference>
<dbReference type="SUPFAM" id="SSF47473">
    <property type="entry name" value="EF-hand"/>
    <property type="match status" value="1"/>
</dbReference>